<dbReference type="AlphaFoldDB" id="F5YK97"/>
<evidence type="ECO:0000313" key="3">
    <source>
        <dbReference type="EMBL" id="AEF84803.1"/>
    </source>
</evidence>
<dbReference type="KEGG" id="tpi:TREPR_3319"/>
<dbReference type="InterPro" id="IPR029052">
    <property type="entry name" value="Metallo-depent_PP-like"/>
</dbReference>
<dbReference type="SMART" id="SM00854">
    <property type="entry name" value="PGA_cap"/>
    <property type="match status" value="1"/>
</dbReference>
<name>F5YK97_TREPZ</name>
<evidence type="ECO:0000313" key="4">
    <source>
        <dbReference type="Proteomes" id="UP000009223"/>
    </source>
</evidence>
<dbReference type="SUPFAM" id="SSF56300">
    <property type="entry name" value="Metallo-dependent phosphatases"/>
    <property type="match status" value="1"/>
</dbReference>
<reference evidence="3 4" key="2">
    <citation type="journal article" date="2011" name="ISME J.">
        <title>RNA-seq reveals cooperative metabolic interactions between two termite-gut spirochete species in co-culture.</title>
        <authorList>
            <person name="Rosenthal A.Z."/>
            <person name="Matson E.G."/>
            <person name="Eldar A."/>
            <person name="Leadbetter J.R."/>
        </authorList>
    </citation>
    <scope>NUCLEOTIDE SEQUENCE [LARGE SCALE GENOMIC DNA]</scope>
    <source>
        <strain evidence="4">ATCC BAA-887 / DSM 12427 / ZAS-2</strain>
    </source>
</reference>
<dbReference type="STRING" id="545694.TREPR_3319"/>
<dbReference type="HOGENOM" id="CLU_038823_2_0_12"/>
<protein>
    <submittedName>
        <fullName evidence="3">Bacterial capsule synthesis protein</fullName>
    </submittedName>
</protein>
<reference evidence="4" key="1">
    <citation type="submission" date="2009-12" db="EMBL/GenBank/DDBJ databases">
        <title>Complete sequence of Treponema primitia strain ZAS-2.</title>
        <authorList>
            <person name="Tetu S.G."/>
            <person name="Matson E."/>
            <person name="Ren Q."/>
            <person name="Seshadri R."/>
            <person name="Elbourne L."/>
            <person name="Hassan K.A."/>
            <person name="Durkin A."/>
            <person name="Radune D."/>
            <person name="Mohamoud Y."/>
            <person name="Shay R."/>
            <person name="Jin S."/>
            <person name="Zhang X."/>
            <person name="Lucey K."/>
            <person name="Ballor N.R."/>
            <person name="Ottesen E."/>
            <person name="Rosenthal R."/>
            <person name="Allen A."/>
            <person name="Leadbetter J.R."/>
            <person name="Paulsen I.T."/>
        </authorList>
    </citation>
    <scope>NUCLEOTIDE SEQUENCE [LARGE SCALE GENOMIC DNA]</scope>
    <source>
        <strain evidence="4">ATCC BAA-887 / DSM 12427 / ZAS-2</strain>
    </source>
</reference>
<dbReference type="PANTHER" id="PTHR33393:SF13">
    <property type="entry name" value="PGA BIOSYNTHESIS PROTEIN CAPA"/>
    <property type="match status" value="1"/>
</dbReference>
<accession>F5YK97</accession>
<comment type="similarity">
    <text evidence="1">Belongs to the CapA family.</text>
</comment>
<feature type="domain" description="Capsule synthesis protein CapA" evidence="2">
    <location>
        <begin position="34"/>
        <end position="380"/>
    </location>
</feature>
<dbReference type="PANTHER" id="PTHR33393">
    <property type="entry name" value="POLYGLUTAMINE SYNTHESIS ACCESSORY PROTEIN RV0574C-RELATED"/>
    <property type="match status" value="1"/>
</dbReference>
<dbReference type="Pfam" id="PF09587">
    <property type="entry name" value="PGA_cap"/>
    <property type="match status" value="1"/>
</dbReference>
<dbReference type="RefSeq" id="WP_015706958.1">
    <property type="nucleotide sequence ID" value="NC_015578.1"/>
</dbReference>
<dbReference type="OrthoDB" id="9810906at2"/>
<organism evidence="3 4">
    <name type="scientific">Treponema primitia (strain ATCC BAA-887 / DSM 12427 / ZAS-2)</name>
    <dbReference type="NCBI Taxonomy" id="545694"/>
    <lineage>
        <taxon>Bacteria</taxon>
        <taxon>Pseudomonadati</taxon>
        <taxon>Spirochaetota</taxon>
        <taxon>Spirochaetia</taxon>
        <taxon>Spirochaetales</taxon>
        <taxon>Treponemataceae</taxon>
        <taxon>Treponema</taxon>
    </lineage>
</organism>
<evidence type="ECO:0000259" key="2">
    <source>
        <dbReference type="SMART" id="SM00854"/>
    </source>
</evidence>
<proteinExistence type="inferred from homology"/>
<dbReference type="eggNOG" id="COG2843">
    <property type="taxonomic scope" value="Bacteria"/>
</dbReference>
<sequence>MSEEKKYPEIADHPAIVKMREEHFANPAIKAPFTLTVVGDIIQTNPISHLIDPEVRAILDPIKKSDVAVGNMESNFGDYRNQRAHIGGLMGCKEVAADVKSLGFNVVARSSNHSTDQGVDEMLKCNEYLQQAGVTYAGTGFNLEDARAPQYLETPKGRIGLVAMTVSFNGRVDNQSSRSADTGMEMAAYQGGNRNGAAGINFLRVTPSVVLPPELFEGIKKIKQYETDYAQKATKEHAGDITSDGSEVKALMERMYGKVGDPNKRQMVHTTMFEAGERPCGLNYYPNADDLRLNLRSIRQGKEWSDFMIATVHSHDYNNVLRHMDFLQETPSEFLVDLAHKSIDNGADVFFATGPHLLRGIEIYKGKPIFYSLASFIYQLWGTPAGPDRYTDNHLDQFYSETTETEMNMDMWPPQAVTKHPDPKNMESMESVTAQLDYDGGKIKQILIRPIEFGYDAPMSQHGIPRTPKPEVAARILKRLQRMSEALGTKVEIQGGTGLIKF</sequence>
<dbReference type="InterPro" id="IPR052169">
    <property type="entry name" value="CW_Biosynth-Accessory"/>
</dbReference>
<dbReference type="InterPro" id="IPR019079">
    <property type="entry name" value="Capsule_synth_CapA"/>
</dbReference>
<dbReference type="EMBL" id="CP001843">
    <property type="protein sequence ID" value="AEF84803.1"/>
    <property type="molecule type" value="Genomic_DNA"/>
</dbReference>
<gene>
    <name evidence="3" type="ordered locus">TREPR_3319</name>
</gene>
<dbReference type="Proteomes" id="UP000009223">
    <property type="component" value="Chromosome"/>
</dbReference>
<keyword evidence="4" id="KW-1185">Reference proteome</keyword>
<evidence type="ECO:0000256" key="1">
    <source>
        <dbReference type="ARBA" id="ARBA00005662"/>
    </source>
</evidence>